<evidence type="ECO:0000313" key="2">
    <source>
        <dbReference type="Proteomes" id="UP001221142"/>
    </source>
</evidence>
<name>A0AAD7F6Z9_9AGAR</name>
<proteinExistence type="predicted"/>
<gene>
    <name evidence="1" type="ORF">FB45DRAFT_950831</name>
</gene>
<accession>A0AAD7F6Z9</accession>
<comment type="caution">
    <text evidence="1">The sequence shown here is derived from an EMBL/GenBank/DDBJ whole genome shotgun (WGS) entry which is preliminary data.</text>
</comment>
<dbReference type="Proteomes" id="UP001221142">
    <property type="component" value="Unassembled WGS sequence"/>
</dbReference>
<reference evidence="1" key="1">
    <citation type="submission" date="2023-03" db="EMBL/GenBank/DDBJ databases">
        <title>Massive genome expansion in bonnet fungi (Mycena s.s.) driven by repeated elements and novel gene families across ecological guilds.</title>
        <authorList>
            <consortium name="Lawrence Berkeley National Laboratory"/>
            <person name="Harder C.B."/>
            <person name="Miyauchi S."/>
            <person name="Viragh M."/>
            <person name="Kuo A."/>
            <person name="Thoen E."/>
            <person name="Andreopoulos B."/>
            <person name="Lu D."/>
            <person name="Skrede I."/>
            <person name="Drula E."/>
            <person name="Henrissat B."/>
            <person name="Morin E."/>
            <person name="Kohler A."/>
            <person name="Barry K."/>
            <person name="LaButti K."/>
            <person name="Morin E."/>
            <person name="Salamov A."/>
            <person name="Lipzen A."/>
            <person name="Mereny Z."/>
            <person name="Hegedus B."/>
            <person name="Baldrian P."/>
            <person name="Stursova M."/>
            <person name="Weitz H."/>
            <person name="Taylor A."/>
            <person name="Grigoriev I.V."/>
            <person name="Nagy L.G."/>
            <person name="Martin F."/>
            <person name="Kauserud H."/>
        </authorList>
    </citation>
    <scope>NUCLEOTIDE SEQUENCE</scope>
    <source>
        <strain evidence="1">9284</strain>
    </source>
</reference>
<evidence type="ECO:0008006" key="3">
    <source>
        <dbReference type="Google" id="ProtNLM"/>
    </source>
</evidence>
<evidence type="ECO:0000313" key="1">
    <source>
        <dbReference type="EMBL" id="KAJ7606196.1"/>
    </source>
</evidence>
<protein>
    <recommendedName>
        <fullName evidence="3">F-box domain-containing protein</fullName>
    </recommendedName>
</protein>
<dbReference type="AlphaFoldDB" id="A0AAD7F6Z9"/>
<keyword evidence="2" id="KW-1185">Reference proteome</keyword>
<organism evidence="1 2">
    <name type="scientific">Roridomyces roridus</name>
    <dbReference type="NCBI Taxonomy" id="1738132"/>
    <lineage>
        <taxon>Eukaryota</taxon>
        <taxon>Fungi</taxon>
        <taxon>Dikarya</taxon>
        <taxon>Basidiomycota</taxon>
        <taxon>Agaricomycotina</taxon>
        <taxon>Agaricomycetes</taxon>
        <taxon>Agaricomycetidae</taxon>
        <taxon>Agaricales</taxon>
        <taxon>Marasmiineae</taxon>
        <taxon>Mycenaceae</taxon>
        <taxon>Roridomyces</taxon>
    </lineage>
</organism>
<dbReference type="EMBL" id="JARKIF010000061">
    <property type="protein sequence ID" value="KAJ7606196.1"/>
    <property type="molecule type" value="Genomic_DNA"/>
</dbReference>
<sequence length="370" mass="43134">MAKPFEIPELLASILRFVDTDDLPATALINLAWSVPSQRRLFSEIQLHVEDGRYQPCRSLLATFERSPHLAQFVQELGVEELPPDYMKRLGDISFPRLVTLRARLFVVRDDSDEVVVRTMQTLLRCPLLQCVTIYCYFQQREDFLRMWDGCSDSIRHLAYASGTRFDFVVEPSDAHTSRQRRPIKLVSFHSVDSCDRTGSWLLDPSCPFDVSGLKAFRFDKPLVDPLATILAPALESLELFSTGRDDNRRDLSPYSRLVQLDMDLSLPIDSNFRLIRTILPENRSKLRVIRFHAFQLYRDNALKLANKLSSIHHDFPNLRIVQIVVLLPNTQLEKNWKRYFRKLDPGIDLQWEFRGDERQPWYTKVHLVT</sequence>